<dbReference type="Pfam" id="PF07898">
    <property type="entry name" value="DUF1676"/>
    <property type="match status" value="1"/>
</dbReference>
<keyword evidence="3" id="KW-1185">Reference proteome</keyword>
<sequence>MTTVVHRNQPDHQRSHQHRRHHVVRDRHGRRPGSSGGGGQPGWIAFAVTVAAAISSASCWIPLSSGNGLWDDLVGKCDGPRNTMDCVRSRLYNYVNDTFESDFNITDGIGFTRNANDYDTVCPGGNDTDAAAPGSFREARASETENEVDDGWTDVTDELYKKGTKYLVTHDFEASVPSFLGGGPGAKVRLSPKRILPDGGIILRMDVLPAEREARSPRFMHKMIKQLFKKKLMSSGMALMLIIKLIKIKLLFLLPLLIGAGAAKKILLKVLLFLFPPLAHLFKLCSYYHHHASKFHHFHHHKVKHHHHHLKIPVPVPVPIKPPPSYHSDYYSGPTLDHPPGPYDAPEVLSGNDYYNRNGLDMTNVVSDHADELASWGLGELGEGTPGYDAPKYSYSSSPTQYEPVIKTYGPSGGPPSSYVSSGGPPSSYGSSGGPPSSYGSSGGPLSSYGQNGPPSSPYAEKYVKRVDESQQAISRVPTQHATHDPVYTPIVHKLDEIFQELAVPEEPCKEKLVCKMYGNPAKFSPHSNLVSAQLSSETAASSAGRTTVSADAARLWRYVQAAKEGQNGEDCRVLYPTCNMLGL</sequence>
<dbReference type="InterPro" id="IPR012464">
    <property type="entry name" value="DUF1676"/>
</dbReference>
<keyword evidence="2" id="KW-0472">Membrane</keyword>
<dbReference type="Proteomes" id="UP000694846">
    <property type="component" value="Unplaced"/>
</dbReference>
<keyword evidence="2" id="KW-0812">Transmembrane</keyword>
<evidence type="ECO:0000256" key="1">
    <source>
        <dbReference type="SAM" id="MobiDB-lite"/>
    </source>
</evidence>
<gene>
    <name evidence="4" type="primary">LOC112684933</name>
</gene>
<feature type="region of interest" description="Disordered" evidence="1">
    <location>
        <begin position="404"/>
        <end position="460"/>
    </location>
</feature>
<proteinExistence type="predicted"/>
<feature type="compositionally biased region" description="Low complexity" evidence="1">
    <location>
        <begin position="415"/>
        <end position="450"/>
    </location>
</feature>
<feature type="transmembrane region" description="Helical" evidence="2">
    <location>
        <begin position="232"/>
        <end position="254"/>
    </location>
</feature>
<feature type="compositionally biased region" description="Basic residues" evidence="1">
    <location>
        <begin position="15"/>
        <end position="31"/>
    </location>
</feature>
<evidence type="ECO:0000313" key="3">
    <source>
        <dbReference type="Proteomes" id="UP000694846"/>
    </source>
</evidence>
<protein>
    <submittedName>
        <fullName evidence="4">Uncharacterized protein LOC112684933 isoform X1</fullName>
    </submittedName>
</protein>
<keyword evidence="2" id="KW-1133">Transmembrane helix</keyword>
<name>A0A8B8FPP2_9HEMI</name>
<dbReference type="GeneID" id="112684933"/>
<evidence type="ECO:0000313" key="4">
    <source>
        <dbReference type="RefSeq" id="XP_025412446.1"/>
    </source>
</evidence>
<dbReference type="GO" id="GO:0016020">
    <property type="term" value="C:membrane"/>
    <property type="evidence" value="ECO:0007669"/>
    <property type="project" value="TreeGrafter"/>
</dbReference>
<dbReference type="AlphaFoldDB" id="A0A8B8FPP2"/>
<feature type="region of interest" description="Disordered" evidence="1">
    <location>
        <begin position="1"/>
        <end position="40"/>
    </location>
</feature>
<reference evidence="4" key="1">
    <citation type="submission" date="2025-08" db="UniProtKB">
        <authorList>
            <consortium name="RefSeq"/>
        </authorList>
    </citation>
    <scope>IDENTIFICATION</scope>
    <source>
        <tissue evidence="4">Whole body</tissue>
    </source>
</reference>
<dbReference type="RefSeq" id="XP_025412446.1">
    <property type="nucleotide sequence ID" value="XM_025556661.1"/>
</dbReference>
<organism evidence="3 4">
    <name type="scientific">Sipha flava</name>
    <name type="common">yellow sugarcane aphid</name>
    <dbReference type="NCBI Taxonomy" id="143950"/>
    <lineage>
        <taxon>Eukaryota</taxon>
        <taxon>Metazoa</taxon>
        <taxon>Ecdysozoa</taxon>
        <taxon>Arthropoda</taxon>
        <taxon>Hexapoda</taxon>
        <taxon>Insecta</taxon>
        <taxon>Pterygota</taxon>
        <taxon>Neoptera</taxon>
        <taxon>Paraneoptera</taxon>
        <taxon>Hemiptera</taxon>
        <taxon>Sternorrhyncha</taxon>
        <taxon>Aphidomorpha</taxon>
        <taxon>Aphidoidea</taxon>
        <taxon>Aphididae</taxon>
        <taxon>Sipha</taxon>
    </lineage>
</organism>
<evidence type="ECO:0000256" key="2">
    <source>
        <dbReference type="SAM" id="Phobius"/>
    </source>
</evidence>
<dbReference type="PANTHER" id="PTHR21879:SF4">
    <property type="entry name" value="OSIRIS 17, ISOFORM C"/>
    <property type="match status" value="1"/>
</dbReference>
<accession>A0A8B8FPP2</accession>
<dbReference type="CTD" id="40774"/>
<dbReference type="PANTHER" id="PTHR21879">
    <property type="entry name" value="FI03362P-RELATED-RELATED"/>
    <property type="match status" value="1"/>
</dbReference>
<dbReference type="OrthoDB" id="6334967at2759"/>